<proteinExistence type="predicted"/>
<feature type="domain" description="Methyltransferase FkbM" evidence="1">
    <location>
        <begin position="45"/>
        <end position="234"/>
    </location>
</feature>
<dbReference type="GO" id="GO:0005737">
    <property type="term" value="C:cytoplasm"/>
    <property type="evidence" value="ECO:0007669"/>
    <property type="project" value="GOC"/>
</dbReference>
<sequence>MKKTIKKIVNYLGYDIIQLGRKQLTIRDIFISYFYKIPENFFFVQIGSHDGKTKDPLYDFVTQHNLEGILVEPQKGGVFEKLRYNYADCKKLTFANIALAETDSQQSLYCVKESFQDAYDKYTKYDATGIASFDRNHVRMHLKKNMPHFFKKHKVDNYIKVEIVEALSFDTFIRRFNIQRIDLLQIDVEGFDSKIIHMFNFNKFSPTLINYESKHLPKTERDKCEEFLQDKGYVLVKFRGGTCALKIR</sequence>
<dbReference type="Proteomes" id="UP000176629">
    <property type="component" value="Unassembled WGS sequence"/>
</dbReference>
<dbReference type="EMBL" id="MFUX01000023">
    <property type="protein sequence ID" value="OGI94480.1"/>
    <property type="molecule type" value="Genomic_DNA"/>
</dbReference>
<dbReference type="InterPro" id="IPR029063">
    <property type="entry name" value="SAM-dependent_MTases_sf"/>
</dbReference>
<dbReference type="Gene3D" id="3.40.50.150">
    <property type="entry name" value="Vaccinia Virus protein VP39"/>
    <property type="match status" value="1"/>
</dbReference>
<dbReference type="GO" id="GO:0005886">
    <property type="term" value="C:plasma membrane"/>
    <property type="evidence" value="ECO:0007669"/>
    <property type="project" value="TreeGrafter"/>
</dbReference>
<dbReference type="GO" id="GO:0016197">
    <property type="term" value="P:endosomal transport"/>
    <property type="evidence" value="ECO:0007669"/>
    <property type="project" value="TreeGrafter"/>
</dbReference>
<reference evidence="2 3" key="1">
    <citation type="journal article" date="2016" name="Nat. Commun.">
        <title>Thousands of microbial genomes shed light on interconnected biogeochemical processes in an aquifer system.</title>
        <authorList>
            <person name="Anantharaman K."/>
            <person name="Brown C.T."/>
            <person name="Hug L.A."/>
            <person name="Sharon I."/>
            <person name="Castelle C.J."/>
            <person name="Probst A.J."/>
            <person name="Thomas B.C."/>
            <person name="Singh A."/>
            <person name="Wilkins M.J."/>
            <person name="Karaoz U."/>
            <person name="Brodie E.L."/>
            <person name="Williams K.H."/>
            <person name="Hubbard S.S."/>
            <person name="Banfield J.F."/>
        </authorList>
    </citation>
    <scope>NUCLEOTIDE SEQUENCE [LARGE SCALE GENOMIC DNA]</scope>
</reference>
<dbReference type="InterPro" id="IPR006342">
    <property type="entry name" value="FkbM_mtfrase"/>
</dbReference>
<dbReference type="PANTHER" id="PTHR34009:SF2">
    <property type="entry name" value="PROTEIN STAR"/>
    <property type="match status" value="1"/>
</dbReference>
<name>A0A1F6XJY7_9BACT</name>
<comment type="caution">
    <text evidence="2">The sequence shown here is derived from an EMBL/GenBank/DDBJ whole genome shotgun (WGS) entry which is preliminary data.</text>
</comment>
<evidence type="ECO:0000313" key="2">
    <source>
        <dbReference type="EMBL" id="OGI94480.1"/>
    </source>
</evidence>
<gene>
    <name evidence="2" type="ORF">A3A03_02900</name>
</gene>
<dbReference type="STRING" id="1801773.A3A03_02900"/>
<dbReference type="AlphaFoldDB" id="A0A1F6XJY7"/>
<protein>
    <recommendedName>
        <fullName evidence="1">Methyltransferase FkbM domain-containing protein</fullName>
    </recommendedName>
</protein>
<dbReference type="PANTHER" id="PTHR34009">
    <property type="entry name" value="PROTEIN STAR"/>
    <property type="match status" value="1"/>
</dbReference>
<organism evidence="2 3">
    <name type="scientific">Candidatus Nomurabacteria bacterium RIFCSPLOWO2_01_FULL_40_18</name>
    <dbReference type="NCBI Taxonomy" id="1801773"/>
    <lineage>
        <taxon>Bacteria</taxon>
        <taxon>Candidatus Nomuraibacteriota</taxon>
    </lineage>
</organism>
<evidence type="ECO:0000313" key="3">
    <source>
        <dbReference type="Proteomes" id="UP000176629"/>
    </source>
</evidence>
<dbReference type="InterPro" id="IPR053202">
    <property type="entry name" value="EGF_Rcpt_Signaling_Reg"/>
</dbReference>
<dbReference type="GO" id="GO:0006888">
    <property type="term" value="P:endoplasmic reticulum to Golgi vesicle-mediated transport"/>
    <property type="evidence" value="ECO:0007669"/>
    <property type="project" value="TreeGrafter"/>
</dbReference>
<accession>A0A1F6XJY7</accession>
<evidence type="ECO:0000259" key="1">
    <source>
        <dbReference type="Pfam" id="PF05050"/>
    </source>
</evidence>
<dbReference type="Pfam" id="PF05050">
    <property type="entry name" value="Methyltransf_21"/>
    <property type="match status" value="1"/>
</dbReference>
<dbReference type="SUPFAM" id="SSF53335">
    <property type="entry name" value="S-adenosyl-L-methionine-dependent methyltransferases"/>
    <property type="match status" value="1"/>
</dbReference>